<gene>
    <name evidence="3" type="ORF">MCOM1403_LOCUS10113</name>
</gene>
<dbReference type="Pfam" id="PF04536">
    <property type="entry name" value="TPM_phosphatase"/>
    <property type="match status" value="1"/>
</dbReference>
<keyword evidence="1" id="KW-0472">Membrane</keyword>
<dbReference type="InterPro" id="IPR007621">
    <property type="entry name" value="TPM_dom"/>
</dbReference>
<keyword evidence="1" id="KW-1133">Transmembrane helix</keyword>
<reference evidence="3" key="1">
    <citation type="submission" date="2021-01" db="EMBL/GenBank/DDBJ databases">
        <authorList>
            <person name="Corre E."/>
            <person name="Pelletier E."/>
            <person name="Niang G."/>
            <person name="Scheremetjew M."/>
            <person name="Finn R."/>
            <person name="Kale V."/>
            <person name="Holt S."/>
            <person name="Cochrane G."/>
            <person name="Meng A."/>
            <person name="Brown T."/>
            <person name="Cohen L."/>
        </authorList>
    </citation>
    <scope>NUCLEOTIDE SEQUENCE</scope>
    <source>
        <strain evidence="3">CCMP1723</strain>
    </source>
</reference>
<evidence type="ECO:0000256" key="1">
    <source>
        <dbReference type="SAM" id="Phobius"/>
    </source>
</evidence>
<accession>A0A7S0IIV3</accession>
<keyword evidence="1" id="KW-0812">Transmembrane</keyword>
<dbReference type="Gene3D" id="3.10.310.50">
    <property type="match status" value="1"/>
</dbReference>
<feature type="transmembrane region" description="Helical" evidence="1">
    <location>
        <begin position="294"/>
        <end position="317"/>
    </location>
</feature>
<evidence type="ECO:0000313" key="3">
    <source>
        <dbReference type="EMBL" id="CAD8523311.1"/>
    </source>
</evidence>
<dbReference type="EMBL" id="HBEQ01012573">
    <property type="protein sequence ID" value="CAD8523311.1"/>
    <property type="molecule type" value="Transcribed_RNA"/>
</dbReference>
<dbReference type="AlphaFoldDB" id="A0A7S0IIV3"/>
<evidence type="ECO:0000259" key="2">
    <source>
        <dbReference type="Pfam" id="PF04536"/>
    </source>
</evidence>
<organism evidence="3">
    <name type="scientific">Micromonas pusilla</name>
    <name type="common">Picoplanktonic green alga</name>
    <name type="synonym">Chromulina pusilla</name>
    <dbReference type="NCBI Taxonomy" id="38833"/>
    <lineage>
        <taxon>Eukaryota</taxon>
        <taxon>Viridiplantae</taxon>
        <taxon>Chlorophyta</taxon>
        <taxon>Mamiellophyceae</taxon>
        <taxon>Mamiellales</taxon>
        <taxon>Mamiellaceae</taxon>
        <taxon>Micromonas</taxon>
    </lineage>
</organism>
<feature type="domain" description="TPM" evidence="2">
    <location>
        <begin position="136"/>
        <end position="260"/>
    </location>
</feature>
<name>A0A7S0IIV3_MICPS</name>
<proteinExistence type="predicted"/>
<protein>
    <recommendedName>
        <fullName evidence="2">TPM domain-containing protein</fullName>
    </recommendedName>
</protein>
<sequence>MNVTMSVKSFACAPRTVKHRISRTKTLHTPFHPMQKIDNFRRTGSRTSSRRLHNTGSREHHFKFSHPRVSQHNANRCAIVCSAAREEIISPSMRLSSAIVSLGATASLVFGGVNSAVAAELEILQTPAPESGKGYIVDDGALLSRAAAGTINAKLAALEKETGFHVNVITIRKLVFEQDPFAFGDKVLEAWYPTVEVGNNKGNLLLVKNSKEGAVVGGPAFLKGVGDDILDSILSKNIPYNLEDEKFGEALTSSVDRIVAALEGKEDPGPPNKFIKDKSKTYKTKEETNEKREVFSNVVIGLLVISFVVPMIQYFGYVAGDPDFDDN</sequence>
<dbReference type="PANTHER" id="PTHR30373">
    <property type="entry name" value="UPF0603 PROTEIN YGCG"/>
    <property type="match status" value="1"/>
</dbReference>
<dbReference type="PANTHER" id="PTHR30373:SF2">
    <property type="entry name" value="UPF0603 PROTEIN YGCG"/>
    <property type="match status" value="1"/>
</dbReference>